<keyword evidence="1" id="KW-0472">Membrane</keyword>
<accession>A0A2R6AKJ2</accession>
<organism evidence="2 3">
    <name type="scientific">Candidatus Marsarchaeota G1 archaeon BE_D</name>
    <dbReference type="NCBI Taxonomy" id="1978156"/>
    <lineage>
        <taxon>Archaea</taxon>
        <taxon>Candidatus Marsarchaeota</taxon>
        <taxon>Candidatus Marsarchaeota group 1</taxon>
    </lineage>
</organism>
<feature type="transmembrane region" description="Helical" evidence="1">
    <location>
        <begin position="46"/>
        <end position="72"/>
    </location>
</feature>
<sequence>MVKILKSDPIIALILLMLFFWSALLGVFYITKTLLIPIGEPSHTRIFYLLTIHAIKSIIFLFLIAVIFYFWYKLTKFARDKFLAN</sequence>
<proteinExistence type="predicted"/>
<dbReference type="EMBL" id="NEXD01000001">
    <property type="protein sequence ID" value="PSN86888.1"/>
    <property type="molecule type" value="Genomic_DNA"/>
</dbReference>
<name>A0A2R6AKJ2_9ARCH</name>
<comment type="caution">
    <text evidence="2">The sequence shown here is derived from an EMBL/GenBank/DDBJ whole genome shotgun (WGS) entry which is preliminary data.</text>
</comment>
<feature type="transmembrane region" description="Helical" evidence="1">
    <location>
        <begin position="12"/>
        <end position="31"/>
    </location>
</feature>
<gene>
    <name evidence="2" type="ORF">B9Q02_00320</name>
</gene>
<keyword evidence="1" id="KW-0812">Transmembrane</keyword>
<evidence type="ECO:0000313" key="2">
    <source>
        <dbReference type="EMBL" id="PSN86888.1"/>
    </source>
</evidence>
<dbReference type="AlphaFoldDB" id="A0A2R6AKJ2"/>
<evidence type="ECO:0000256" key="1">
    <source>
        <dbReference type="SAM" id="Phobius"/>
    </source>
</evidence>
<evidence type="ECO:0000313" key="3">
    <source>
        <dbReference type="Proteomes" id="UP000240569"/>
    </source>
</evidence>
<dbReference type="Proteomes" id="UP000240569">
    <property type="component" value="Unassembled WGS sequence"/>
</dbReference>
<keyword evidence="1" id="KW-1133">Transmembrane helix</keyword>
<protein>
    <submittedName>
        <fullName evidence="2">Uncharacterized protein</fullName>
    </submittedName>
</protein>
<reference evidence="2 3" key="1">
    <citation type="submission" date="2017-04" db="EMBL/GenBank/DDBJ databases">
        <title>Novel microbial lineages endemic to geothermal iron-oxide mats fill important gaps in the evolutionary history of Archaea.</title>
        <authorList>
            <person name="Jay Z.J."/>
            <person name="Beam J.P."/>
            <person name="Dlakic M."/>
            <person name="Rusch D.B."/>
            <person name="Kozubal M.A."/>
            <person name="Inskeep W.P."/>
        </authorList>
    </citation>
    <scope>NUCLEOTIDE SEQUENCE [LARGE SCALE GENOMIC DNA]</scope>
    <source>
        <strain evidence="2">BE_D</strain>
    </source>
</reference>